<feature type="modified residue" description="4-aspartylphosphate" evidence="3">
    <location>
        <position position="53"/>
    </location>
</feature>
<evidence type="ECO:0000259" key="4">
    <source>
        <dbReference type="PROSITE" id="PS50043"/>
    </source>
</evidence>
<dbReference type="GO" id="GO:0003677">
    <property type="term" value="F:DNA binding"/>
    <property type="evidence" value="ECO:0007669"/>
    <property type="project" value="UniProtKB-KW"/>
</dbReference>
<dbReference type="SUPFAM" id="SSF52172">
    <property type="entry name" value="CheY-like"/>
    <property type="match status" value="1"/>
</dbReference>
<dbReference type="PANTHER" id="PTHR45566:SF1">
    <property type="entry name" value="HTH-TYPE TRANSCRIPTIONAL REGULATOR YHJB-RELATED"/>
    <property type="match status" value="1"/>
</dbReference>
<keyword evidence="1 3" id="KW-0597">Phosphoprotein</keyword>
<feature type="domain" description="HTH luxR-type" evidence="4">
    <location>
        <begin position="138"/>
        <end position="203"/>
    </location>
</feature>
<keyword evidence="2 6" id="KW-0238">DNA-binding</keyword>
<evidence type="ECO:0000259" key="5">
    <source>
        <dbReference type="PROSITE" id="PS50110"/>
    </source>
</evidence>
<dbReference type="CDD" id="cd17535">
    <property type="entry name" value="REC_NarL-like"/>
    <property type="match status" value="1"/>
</dbReference>
<dbReference type="Pfam" id="PF00196">
    <property type="entry name" value="GerE"/>
    <property type="match status" value="1"/>
</dbReference>
<dbReference type="SMART" id="SM00421">
    <property type="entry name" value="HTH_LUXR"/>
    <property type="match status" value="1"/>
</dbReference>
<dbReference type="InterPro" id="IPR000792">
    <property type="entry name" value="Tscrpt_reg_LuxR_C"/>
</dbReference>
<accession>A0ABV2LQL5</accession>
<dbReference type="Gene3D" id="1.10.10.10">
    <property type="entry name" value="Winged helix-like DNA-binding domain superfamily/Winged helix DNA-binding domain"/>
    <property type="match status" value="1"/>
</dbReference>
<dbReference type="PANTHER" id="PTHR45566">
    <property type="entry name" value="HTH-TYPE TRANSCRIPTIONAL REGULATOR YHJB-RELATED"/>
    <property type="match status" value="1"/>
</dbReference>
<dbReference type="InterPro" id="IPR036388">
    <property type="entry name" value="WH-like_DNA-bd_sf"/>
</dbReference>
<dbReference type="InterPro" id="IPR011006">
    <property type="entry name" value="CheY-like_superfamily"/>
</dbReference>
<evidence type="ECO:0000256" key="2">
    <source>
        <dbReference type="ARBA" id="ARBA00023125"/>
    </source>
</evidence>
<feature type="domain" description="Response regulatory" evidence="5">
    <location>
        <begin position="2"/>
        <end position="118"/>
    </location>
</feature>
<sequence>MKILIADDHSLIIDGFITVLKNQDPSISCYMAIDKLELFEILKTHSIDILFQDIMFGKSDARDFIKEIKENYPKLKIIIISSLADENTVNTLFKQDVDGYLLKSDPKEEIFRALESIKKEEKFISKGLVNSGNQNSIRQKQSILLTPREKEILSLILQEKTTKEIAELVFLSEKTVENHRTNLFIKFDVKNLAGLVKKAILEGFL</sequence>
<protein>
    <submittedName>
        <fullName evidence="6">DNA-binding NarL/FixJ family response regulator</fullName>
    </submittedName>
</protein>
<evidence type="ECO:0000256" key="1">
    <source>
        <dbReference type="ARBA" id="ARBA00022553"/>
    </source>
</evidence>
<name>A0ABV2LQL5_9FLAO</name>
<dbReference type="PROSITE" id="PS50043">
    <property type="entry name" value="HTH_LUXR_2"/>
    <property type="match status" value="1"/>
</dbReference>
<dbReference type="Proteomes" id="UP001549146">
    <property type="component" value="Unassembled WGS sequence"/>
</dbReference>
<dbReference type="InterPro" id="IPR058245">
    <property type="entry name" value="NreC/VraR/RcsB-like_REC"/>
</dbReference>
<organism evidence="6 7">
    <name type="scientific">Moheibacter stercoris</name>
    <dbReference type="NCBI Taxonomy" id="1628251"/>
    <lineage>
        <taxon>Bacteria</taxon>
        <taxon>Pseudomonadati</taxon>
        <taxon>Bacteroidota</taxon>
        <taxon>Flavobacteriia</taxon>
        <taxon>Flavobacteriales</taxon>
        <taxon>Weeksellaceae</taxon>
        <taxon>Moheibacter</taxon>
    </lineage>
</organism>
<dbReference type="PRINTS" id="PR00038">
    <property type="entry name" value="HTHLUXR"/>
</dbReference>
<comment type="caution">
    <text evidence="6">The sequence shown here is derived from an EMBL/GenBank/DDBJ whole genome shotgun (WGS) entry which is preliminary data.</text>
</comment>
<reference evidence="6 7" key="1">
    <citation type="submission" date="2024-06" db="EMBL/GenBank/DDBJ databases">
        <title>Genomic Encyclopedia of Type Strains, Phase IV (KMG-IV): sequencing the most valuable type-strain genomes for metagenomic binning, comparative biology and taxonomic classification.</title>
        <authorList>
            <person name="Goeker M."/>
        </authorList>
    </citation>
    <scope>NUCLEOTIDE SEQUENCE [LARGE SCALE GENOMIC DNA]</scope>
    <source>
        <strain evidence="6 7">DSM 29388</strain>
    </source>
</reference>
<dbReference type="PROSITE" id="PS50110">
    <property type="entry name" value="RESPONSE_REGULATORY"/>
    <property type="match status" value="1"/>
</dbReference>
<dbReference type="EMBL" id="JBEPMO010000002">
    <property type="protein sequence ID" value="MET3730874.1"/>
    <property type="molecule type" value="Genomic_DNA"/>
</dbReference>
<dbReference type="Pfam" id="PF00072">
    <property type="entry name" value="Response_reg"/>
    <property type="match status" value="1"/>
</dbReference>
<dbReference type="InterPro" id="IPR001789">
    <property type="entry name" value="Sig_transdc_resp-reg_receiver"/>
</dbReference>
<evidence type="ECO:0000256" key="3">
    <source>
        <dbReference type="PROSITE-ProRule" id="PRU00169"/>
    </source>
</evidence>
<dbReference type="InterPro" id="IPR051015">
    <property type="entry name" value="EvgA-like"/>
</dbReference>
<dbReference type="Gene3D" id="3.40.50.2300">
    <property type="match status" value="1"/>
</dbReference>
<keyword evidence="7" id="KW-1185">Reference proteome</keyword>
<dbReference type="SUPFAM" id="SSF46894">
    <property type="entry name" value="C-terminal effector domain of the bipartite response regulators"/>
    <property type="match status" value="1"/>
</dbReference>
<proteinExistence type="predicted"/>
<evidence type="ECO:0000313" key="7">
    <source>
        <dbReference type="Proteomes" id="UP001549146"/>
    </source>
</evidence>
<dbReference type="RefSeq" id="WP_354506537.1">
    <property type="nucleotide sequence ID" value="NZ_JBEPMO010000002.1"/>
</dbReference>
<evidence type="ECO:0000313" key="6">
    <source>
        <dbReference type="EMBL" id="MET3730874.1"/>
    </source>
</evidence>
<gene>
    <name evidence="6" type="ORF">ABID46_000433</name>
</gene>
<dbReference type="InterPro" id="IPR016032">
    <property type="entry name" value="Sig_transdc_resp-reg_C-effctor"/>
</dbReference>
<dbReference type="SMART" id="SM00448">
    <property type="entry name" value="REC"/>
    <property type="match status" value="1"/>
</dbReference>
<dbReference type="CDD" id="cd06170">
    <property type="entry name" value="LuxR_C_like"/>
    <property type="match status" value="1"/>
</dbReference>